<evidence type="ECO:0000313" key="2">
    <source>
        <dbReference type="EMBL" id="KAH9835062.1"/>
    </source>
</evidence>
<dbReference type="InterPro" id="IPR019251">
    <property type="entry name" value="DUF2231_TM"/>
</dbReference>
<gene>
    <name evidence="2" type="ORF">Tdes44962_MAKER08598</name>
</gene>
<organism evidence="2 3">
    <name type="scientific">Teratosphaeria destructans</name>
    <dbReference type="NCBI Taxonomy" id="418781"/>
    <lineage>
        <taxon>Eukaryota</taxon>
        <taxon>Fungi</taxon>
        <taxon>Dikarya</taxon>
        <taxon>Ascomycota</taxon>
        <taxon>Pezizomycotina</taxon>
        <taxon>Dothideomycetes</taxon>
        <taxon>Dothideomycetidae</taxon>
        <taxon>Mycosphaerellales</taxon>
        <taxon>Teratosphaeriaceae</taxon>
        <taxon>Teratosphaeria</taxon>
    </lineage>
</organism>
<sequence length="218" mass="23135">MGLLSNLYDAIELGHFDWPFRNSHPVHPAIVHYPVAFLSSAYSLDALYGLTTASKTSSLLSPLARLTPFLPQVAQFAFASHVIGVISGLPAMTSGTAEFWELYKKGGVNRVDKEVVTNPGKSGEEVVDRSITYGALHGVLNTVAFAVSSYAIYARYRIPGFVPGRASMVLSGLTLPGVALSAALGGELVYGKGIGVQRMGYGLEEKKAGIEEARGKAS</sequence>
<comment type="caution">
    <text evidence="2">The sequence shown here is derived from an EMBL/GenBank/DDBJ whole genome shotgun (WGS) entry which is preliminary data.</text>
</comment>
<accession>A0A9W7SW46</accession>
<dbReference type="OrthoDB" id="2580011at2759"/>
<feature type="domain" description="DUF2231" evidence="1">
    <location>
        <begin position="24"/>
        <end position="197"/>
    </location>
</feature>
<dbReference type="AlphaFoldDB" id="A0A9W7SW46"/>
<keyword evidence="3" id="KW-1185">Reference proteome</keyword>
<evidence type="ECO:0000313" key="3">
    <source>
        <dbReference type="Proteomes" id="UP001138500"/>
    </source>
</evidence>
<dbReference type="EMBL" id="RIBY02000968">
    <property type="protein sequence ID" value="KAH9835062.1"/>
    <property type="molecule type" value="Genomic_DNA"/>
</dbReference>
<dbReference type="Proteomes" id="UP001138500">
    <property type="component" value="Unassembled WGS sequence"/>
</dbReference>
<protein>
    <submittedName>
        <fullName evidence="2">Rieske (2fe-2s) domain-containing protein</fullName>
    </submittedName>
</protein>
<reference evidence="2 3" key="1">
    <citation type="journal article" date="2018" name="IMA Fungus">
        <title>IMA Genome-F 10: Nine draft genome sequences of Claviceps purpurea s.lat., including C. arundinis, C. humidiphila, and C. cf. spartinae, pseudomolecules for the pitch canker pathogen Fusarium circinatum, draft genome of Davidsoniella eucalypti, Grosmannia galeiformis, Quambalaria eucalypti, and Teratosphaeria destructans.</title>
        <authorList>
            <person name="Wingfield B.D."/>
            <person name="Liu M."/>
            <person name="Nguyen H.D."/>
            <person name="Lane F.A."/>
            <person name="Morgan S.W."/>
            <person name="De Vos L."/>
            <person name="Wilken P.M."/>
            <person name="Duong T.A."/>
            <person name="Aylward J."/>
            <person name="Coetzee M.P."/>
            <person name="Dadej K."/>
            <person name="De Beer Z.W."/>
            <person name="Findlay W."/>
            <person name="Havenga M."/>
            <person name="Kolarik M."/>
            <person name="Menzies J.G."/>
            <person name="Naidoo K."/>
            <person name="Pochopski O."/>
            <person name="Shoukouhi P."/>
            <person name="Santana Q.C."/>
            <person name="Seifert K.A."/>
            <person name="Soal N."/>
            <person name="Steenkamp E.T."/>
            <person name="Tatham C.T."/>
            <person name="van der Nest M.A."/>
            <person name="Wingfield M.J."/>
        </authorList>
    </citation>
    <scope>NUCLEOTIDE SEQUENCE [LARGE SCALE GENOMIC DNA]</scope>
    <source>
        <strain evidence="2">CMW44962</strain>
    </source>
</reference>
<reference evidence="2 3" key="2">
    <citation type="journal article" date="2021" name="Curr. Genet.">
        <title>Genetic response to nitrogen starvation in the aggressive Eucalyptus foliar pathogen Teratosphaeria destructans.</title>
        <authorList>
            <person name="Havenga M."/>
            <person name="Wingfield B.D."/>
            <person name="Wingfield M.J."/>
            <person name="Dreyer L.L."/>
            <person name="Roets F."/>
            <person name="Aylward J."/>
        </authorList>
    </citation>
    <scope>NUCLEOTIDE SEQUENCE [LARGE SCALE GENOMIC DNA]</scope>
    <source>
        <strain evidence="2">CMW44962</strain>
    </source>
</reference>
<evidence type="ECO:0000259" key="1">
    <source>
        <dbReference type="Pfam" id="PF09990"/>
    </source>
</evidence>
<dbReference type="Pfam" id="PF09990">
    <property type="entry name" value="DUF2231"/>
    <property type="match status" value="1"/>
</dbReference>
<name>A0A9W7SW46_9PEZI</name>
<proteinExistence type="predicted"/>